<accession>A0A834UB42</accession>
<dbReference type="Proteomes" id="UP000600918">
    <property type="component" value="Unassembled WGS sequence"/>
</dbReference>
<sequence>MEELNEEGRQVETCTDMSKEEIEASTSKKKHASSKPRPSLEWGQDDWGRTVPSASRFFDSARLTTAFESWPRHCLEMNGTFLESYRA</sequence>
<proteinExistence type="predicted"/>
<reference evidence="2" key="1">
    <citation type="journal article" date="2020" name="G3 (Bethesda)">
        <title>High-Quality Assemblies for Three Invasive Social Wasps from the &lt;i&gt;Vespula&lt;/i&gt; Genus.</title>
        <authorList>
            <person name="Harrop T.W.R."/>
            <person name="Guhlin J."/>
            <person name="McLaughlin G.M."/>
            <person name="Permina E."/>
            <person name="Stockwell P."/>
            <person name="Gilligan J."/>
            <person name="Le Lec M.F."/>
            <person name="Gruber M.A.M."/>
            <person name="Quinn O."/>
            <person name="Lovegrove M."/>
            <person name="Duncan E.J."/>
            <person name="Remnant E.J."/>
            <person name="Van Eeckhoven J."/>
            <person name="Graham B."/>
            <person name="Knapp R.A."/>
            <person name="Langford K.W."/>
            <person name="Kronenberg Z."/>
            <person name="Press M.O."/>
            <person name="Eacker S.M."/>
            <person name="Wilson-Rankin E.E."/>
            <person name="Purcell J."/>
            <person name="Lester P.J."/>
            <person name="Dearden P.K."/>
        </authorList>
    </citation>
    <scope>NUCLEOTIDE SEQUENCE</scope>
    <source>
        <strain evidence="2">Volc-1</strain>
    </source>
</reference>
<feature type="compositionally biased region" description="Basic and acidic residues" evidence="1">
    <location>
        <begin position="1"/>
        <end position="10"/>
    </location>
</feature>
<evidence type="ECO:0000256" key="1">
    <source>
        <dbReference type="SAM" id="MobiDB-lite"/>
    </source>
</evidence>
<feature type="region of interest" description="Disordered" evidence="1">
    <location>
        <begin position="1"/>
        <end position="47"/>
    </location>
</feature>
<organism evidence="2 3">
    <name type="scientific">Vespula pensylvanica</name>
    <name type="common">Western yellow jacket</name>
    <name type="synonym">Wasp</name>
    <dbReference type="NCBI Taxonomy" id="30213"/>
    <lineage>
        <taxon>Eukaryota</taxon>
        <taxon>Metazoa</taxon>
        <taxon>Ecdysozoa</taxon>
        <taxon>Arthropoda</taxon>
        <taxon>Hexapoda</taxon>
        <taxon>Insecta</taxon>
        <taxon>Pterygota</taxon>
        <taxon>Neoptera</taxon>
        <taxon>Endopterygota</taxon>
        <taxon>Hymenoptera</taxon>
        <taxon>Apocrita</taxon>
        <taxon>Aculeata</taxon>
        <taxon>Vespoidea</taxon>
        <taxon>Vespidae</taxon>
        <taxon>Vespinae</taxon>
        <taxon>Vespula</taxon>
    </lineage>
</organism>
<keyword evidence="3" id="KW-1185">Reference proteome</keyword>
<comment type="caution">
    <text evidence="2">The sequence shown here is derived from an EMBL/GenBank/DDBJ whole genome shotgun (WGS) entry which is preliminary data.</text>
</comment>
<evidence type="ECO:0000313" key="2">
    <source>
        <dbReference type="EMBL" id="KAF7427370.1"/>
    </source>
</evidence>
<dbReference type="EMBL" id="JACSDY010000005">
    <property type="protein sequence ID" value="KAF7427370.1"/>
    <property type="molecule type" value="Genomic_DNA"/>
</dbReference>
<gene>
    <name evidence="2" type="ORF">H0235_007064</name>
</gene>
<evidence type="ECO:0000313" key="3">
    <source>
        <dbReference type="Proteomes" id="UP000600918"/>
    </source>
</evidence>
<name>A0A834UB42_VESPE</name>
<dbReference type="AlphaFoldDB" id="A0A834UB42"/>
<protein>
    <submittedName>
        <fullName evidence="2">Uncharacterized protein</fullName>
    </submittedName>
</protein>